<protein>
    <recommendedName>
        <fullName evidence="7">GTPase Obg</fullName>
        <ecNumber evidence="7">3.6.5.-</ecNumber>
    </recommendedName>
    <alternativeName>
        <fullName evidence="7">GTP-binding protein Obg</fullName>
    </alternativeName>
</protein>
<dbReference type="InterPro" id="IPR006074">
    <property type="entry name" value="GTP1-OBG_CS"/>
</dbReference>
<feature type="binding site" evidence="7">
    <location>
        <position position="195"/>
    </location>
    <ligand>
        <name>Mg(2+)</name>
        <dbReference type="ChEBI" id="CHEBI:18420"/>
    </ligand>
</feature>
<dbReference type="PATRIC" id="fig|1619122.3.peg.369"/>
<dbReference type="Pfam" id="PF01926">
    <property type="entry name" value="MMR_HSR1"/>
    <property type="match status" value="1"/>
</dbReference>
<evidence type="ECO:0000256" key="6">
    <source>
        <dbReference type="ARBA" id="ARBA00023134"/>
    </source>
</evidence>
<evidence type="ECO:0000313" key="11">
    <source>
        <dbReference type="Proteomes" id="UP000034873"/>
    </source>
</evidence>
<feature type="binding site" evidence="7">
    <location>
        <begin position="331"/>
        <end position="333"/>
    </location>
    <ligand>
        <name>GTP</name>
        <dbReference type="ChEBI" id="CHEBI:37565"/>
    </ligand>
</feature>
<dbReference type="Gene3D" id="2.70.210.12">
    <property type="entry name" value="GTP1/OBG domain"/>
    <property type="match status" value="1"/>
</dbReference>
<comment type="subunit">
    <text evidence="7">Monomer.</text>
</comment>
<feature type="binding site" evidence="7">
    <location>
        <begin position="235"/>
        <end position="238"/>
    </location>
    <ligand>
        <name>GTP</name>
        <dbReference type="ChEBI" id="CHEBI:37565"/>
    </ligand>
</feature>
<dbReference type="Gene3D" id="3.40.50.300">
    <property type="entry name" value="P-loop containing nucleotide triphosphate hydrolases"/>
    <property type="match status" value="1"/>
</dbReference>
<dbReference type="EMBL" id="LCNH01000016">
    <property type="protein sequence ID" value="KKU50710.1"/>
    <property type="molecule type" value="Genomic_DNA"/>
</dbReference>
<reference evidence="10 11" key="1">
    <citation type="journal article" date="2015" name="Nature">
        <title>rRNA introns, odd ribosomes, and small enigmatic genomes across a large radiation of phyla.</title>
        <authorList>
            <person name="Brown C.T."/>
            <person name="Hug L.A."/>
            <person name="Thomas B.C."/>
            <person name="Sharon I."/>
            <person name="Castelle C.J."/>
            <person name="Singh A."/>
            <person name="Wilkins M.J."/>
            <person name="Williams K.H."/>
            <person name="Banfield J.F."/>
        </authorList>
    </citation>
    <scope>NUCLEOTIDE SEQUENCE [LARGE SCALE GENOMIC DNA]</scope>
</reference>
<dbReference type="PROSITE" id="PS51710">
    <property type="entry name" value="G_OBG"/>
    <property type="match status" value="1"/>
</dbReference>
<comment type="caution">
    <text evidence="10">The sequence shown here is derived from an EMBL/GenBank/DDBJ whole genome shotgun (WGS) entry which is preliminary data.</text>
</comment>
<dbReference type="NCBIfam" id="TIGR02729">
    <property type="entry name" value="Obg_CgtA"/>
    <property type="match status" value="1"/>
</dbReference>
<evidence type="ECO:0000256" key="3">
    <source>
        <dbReference type="ARBA" id="ARBA00022741"/>
    </source>
</evidence>
<dbReference type="InterPro" id="IPR036726">
    <property type="entry name" value="GTP1_OBG_dom_sf"/>
</dbReference>
<keyword evidence="2 7" id="KW-0963">Cytoplasm</keyword>
<keyword evidence="6 7" id="KW-0342">GTP-binding</keyword>
<dbReference type="STRING" id="1619122.UX73_C0016G0009"/>
<evidence type="ECO:0000256" key="1">
    <source>
        <dbReference type="ARBA" id="ARBA00007699"/>
    </source>
</evidence>
<dbReference type="GO" id="GO:0042254">
    <property type="term" value="P:ribosome biogenesis"/>
    <property type="evidence" value="ECO:0007669"/>
    <property type="project" value="UniProtKB-UniRule"/>
</dbReference>
<evidence type="ECO:0000256" key="4">
    <source>
        <dbReference type="ARBA" id="ARBA00022801"/>
    </source>
</evidence>
<dbReference type="SUPFAM" id="SSF52540">
    <property type="entry name" value="P-loop containing nucleoside triphosphate hydrolases"/>
    <property type="match status" value="1"/>
</dbReference>
<organism evidence="10 11">
    <name type="scientific">candidate division WWE3 bacterium GW2011_GWC1_47_10</name>
    <dbReference type="NCBI Taxonomy" id="1619122"/>
    <lineage>
        <taxon>Bacteria</taxon>
        <taxon>Katanobacteria</taxon>
    </lineage>
</organism>
<feature type="domain" description="OBG-type G" evidence="8">
    <location>
        <begin position="182"/>
        <end position="350"/>
    </location>
</feature>
<keyword evidence="4 7" id="KW-0378">Hydrolase</keyword>
<feature type="binding site" evidence="7">
    <location>
        <position position="215"/>
    </location>
    <ligand>
        <name>Mg(2+)</name>
        <dbReference type="ChEBI" id="CHEBI:18420"/>
    </ligand>
</feature>
<comment type="subcellular location">
    <subcellularLocation>
        <location evidence="7">Cytoplasm</location>
    </subcellularLocation>
</comment>
<dbReference type="GO" id="GO:0005525">
    <property type="term" value="F:GTP binding"/>
    <property type="evidence" value="ECO:0007669"/>
    <property type="project" value="UniProtKB-UniRule"/>
</dbReference>
<dbReference type="CDD" id="cd01898">
    <property type="entry name" value="Obg"/>
    <property type="match status" value="1"/>
</dbReference>
<dbReference type="NCBIfam" id="NF008956">
    <property type="entry name" value="PRK12299.1"/>
    <property type="match status" value="1"/>
</dbReference>
<proteinExistence type="inferred from homology"/>
<comment type="function">
    <text evidence="7">An essential GTPase which binds GTP, GDP and possibly (p)ppGpp with moderate affinity, with high nucleotide exchange rates and a fairly low GTP hydrolysis rate. Plays a role in control of the cell cycle, stress response, ribosome biogenesis and in those bacteria that undergo differentiation, in morphogenesis control.</text>
</comment>
<dbReference type="PROSITE" id="PS00905">
    <property type="entry name" value="GTP1_OBG"/>
    <property type="match status" value="1"/>
</dbReference>
<comment type="similarity">
    <text evidence="1 7">Belongs to the TRAFAC class OBG-HflX-like GTPase superfamily. OBG GTPase family.</text>
</comment>
<comment type="cofactor">
    <cofactor evidence="7">
        <name>Mg(2+)</name>
        <dbReference type="ChEBI" id="CHEBI:18420"/>
    </cofactor>
</comment>
<dbReference type="PANTHER" id="PTHR11702:SF31">
    <property type="entry name" value="MITOCHONDRIAL RIBOSOME-ASSOCIATED GTPASE 2"/>
    <property type="match status" value="1"/>
</dbReference>
<dbReference type="InterPro" id="IPR014100">
    <property type="entry name" value="GTP-bd_Obg/CgtA"/>
</dbReference>
<dbReference type="InterPro" id="IPR031167">
    <property type="entry name" value="G_OBG"/>
</dbReference>
<dbReference type="NCBIfam" id="NF008955">
    <property type="entry name" value="PRK12297.1"/>
    <property type="match status" value="1"/>
</dbReference>
<dbReference type="HAMAP" id="MF_01454">
    <property type="entry name" value="GTPase_Obg"/>
    <property type="match status" value="1"/>
</dbReference>
<dbReference type="PIRSF" id="PIRSF002401">
    <property type="entry name" value="GTP_bd_Obg/CgtA"/>
    <property type="match status" value="1"/>
</dbReference>
<dbReference type="SUPFAM" id="SSF82051">
    <property type="entry name" value="Obg GTP-binding protein N-terminal domain"/>
    <property type="match status" value="1"/>
</dbReference>
<sequence length="350" mass="36865">MFRCAQDDRISYNPVMANIFVDTAKIRVAAGKGGDGKVSFRREKYVPRGGPDGGNGGKGGDVFFIADNNMATLMDFRAKEVFKAGNGAGGDKKNMTGESASDLFVKVPAGTLVYEILGDVGDKRVLVGDLVTPGQSLLIAKGGRGGRGNASFKSATNQAPLTFTPGAPGEAKTLVLGVKLIADVGLVGFPNAGKSTLINQLTGANVKTAAYPFTTLTPNLGVLKLAGGRAIIVADIPGLIEGASRGKGLGDDFLRHIERTKILVHIVDPLAGDALALYDAIRKELADYSLDLGRKSEIVVINKLDVTEARADFDRIAREFGERGILVLGVSAVTGKGVRELKNELLRRIE</sequence>
<evidence type="ECO:0000256" key="2">
    <source>
        <dbReference type="ARBA" id="ARBA00022490"/>
    </source>
</evidence>
<keyword evidence="7" id="KW-0479">Metal-binding</keyword>
<dbReference type="PANTHER" id="PTHR11702">
    <property type="entry name" value="DEVELOPMENTALLY REGULATED GTP-BINDING PROTEIN-RELATED"/>
    <property type="match status" value="1"/>
</dbReference>
<dbReference type="GO" id="GO:0003924">
    <property type="term" value="F:GTPase activity"/>
    <property type="evidence" value="ECO:0007669"/>
    <property type="project" value="UniProtKB-UniRule"/>
</dbReference>
<evidence type="ECO:0000259" key="8">
    <source>
        <dbReference type="PROSITE" id="PS51710"/>
    </source>
</evidence>
<feature type="binding site" evidence="7">
    <location>
        <begin position="302"/>
        <end position="305"/>
    </location>
    <ligand>
        <name>GTP</name>
        <dbReference type="ChEBI" id="CHEBI:37565"/>
    </ligand>
</feature>
<dbReference type="GO" id="GO:0000287">
    <property type="term" value="F:magnesium ion binding"/>
    <property type="evidence" value="ECO:0007669"/>
    <property type="project" value="InterPro"/>
</dbReference>
<feature type="binding site" evidence="7">
    <location>
        <begin position="213"/>
        <end position="217"/>
    </location>
    <ligand>
        <name>GTP</name>
        <dbReference type="ChEBI" id="CHEBI:37565"/>
    </ligand>
</feature>
<evidence type="ECO:0000256" key="5">
    <source>
        <dbReference type="ARBA" id="ARBA00022842"/>
    </source>
</evidence>
<dbReference type="PRINTS" id="PR00326">
    <property type="entry name" value="GTP1OBG"/>
</dbReference>
<dbReference type="FunFam" id="2.70.210.12:FF:000001">
    <property type="entry name" value="GTPase Obg"/>
    <property type="match status" value="1"/>
</dbReference>
<accession>A0A0G1TZ92</accession>
<keyword evidence="5 7" id="KW-0460">Magnesium</keyword>
<gene>
    <name evidence="7" type="primary">obg</name>
    <name evidence="10" type="ORF">UX73_C0016G0009</name>
</gene>
<dbReference type="InterPro" id="IPR045086">
    <property type="entry name" value="OBG_GTPase"/>
</dbReference>
<dbReference type="InterPro" id="IPR006169">
    <property type="entry name" value="GTP1_OBG_dom"/>
</dbReference>
<evidence type="ECO:0000259" key="9">
    <source>
        <dbReference type="PROSITE" id="PS51883"/>
    </source>
</evidence>
<name>A0A0G1TZ92_UNCKA</name>
<keyword evidence="3 7" id="KW-0547">Nucleotide-binding</keyword>
<dbReference type="GO" id="GO:0005737">
    <property type="term" value="C:cytoplasm"/>
    <property type="evidence" value="ECO:0007669"/>
    <property type="project" value="UniProtKB-SubCell"/>
</dbReference>
<dbReference type="Pfam" id="PF01018">
    <property type="entry name" value="GTP1_OBG"/>
    <property type="match status" value="1"/>
</dbReference>
<dbReference type="Proteomes" id="UP000034873">
    <property type="component" value="Unassembled WGS sequence"/>
</dbReference>
<dbReference type="PROSITE" id="PS51883">
    <property type="entry name" value="OBG"/>
    <property type="match status" value="1"/>
</dbReference>
<evidence type="ECO:0000256" key="7">
    <source>
        <dbReference type="HAMAP-Rule" id="MF_01454"/>
    </source>
</evidence>
<feature type="binding site" evidence="7">
    <location>
        <begin position="188"/>
        <end position="195"/>
    </location>
    <ligand>
        <name>GTP</name>
        <dbReference type="ChEBI" id="CHEBI:37565"/>
    </ligand>
</feature>
<dbReference type="InterPro" id="IPR006073">
    <property type="entry name" value="GTP-bd"/>
</dbReference>
<dbReference type="EC" id="3.6.5.-" evidence="7"/>
<dbReference type="AlphaFoldDB" id="A0A0G1TZ92"/>
<dbReference type="InterPro" id="IPR027417">
    <property type="entry name" value="P-loop_NTPase"/>
</dbReference>
<evidence type="ECO:0000313" key="10">
    <source>
        <dbReference type="EMBL" id="KKU50710.1"/>
    </source>
</evidence>
<feature type="domain" description="Obg" evidence="9">
    <location>
        <begin position="18"/>
        <end position="181"/>
    </location>
</feature>